<gene>
    <name evidence="1" type="ORF">H9982_04090</name>
</gene>
<evidence type="ECO:0000313" key="2">
    <source>
        <dbReference type="Proteomes" id="UP000824246"/>
    </source>
</evidence>
<dbReference type="AlphaFoldDB" id="A0A9D1VR01"/>
<name>A0A9D1VR01_9BACT</name>
<protein>
    <submittedName>
        <fullName evidence="1">Uncharacterized protein</fullName>
    </submittedName>
</protein>
<reference evidence="1" key="2">
    <citation type="submission" date="2021-04" db="EMBL/GenBank/DDBJ databases">
        <authorList>
            <person name="Gilroy R."/>
        </authorList>
    </citation>
    <scope>NUCLEOTIDE SEQUENCE</scope>
    <source>
        <strain evidence="1">ChiHjej12B11-16260</strain>
    </source>
</reference>
<dbReference type="Proteomes" id="UP000824246">
    <property type="component" value="Unassembled WGS sequence"/>
</dbReference>
<comment type="caution">
    <text evidence="1">The sequence shown here is derived from an EMBL/GenBank/DDBJ whole genome shotgun (WGS) entry which is preliminary data.</text>
</comment>
<reference evidence="1" key="1">
    <citation type="journal article" date="2021" name="PeerJ">
        <title>Extensive microbial diversity within the chicken gut microbiome revealed by metagenomics and culture.</title>
        <authorList>
            <person name="Gilroy R."/>
            <person name="Ravi A."/>
            <person name="Getino M."/>
            <person name="Pursley I."/>
            <person name="Horton D.L."/>
            <person name="Alikhan N.F."/>
            <person name="Baker D."/>
            <person name="Gharbi K."/>
            <person name="Hall N."/>
            <person name="Watson M."/>
            <person name="Adriaenssens E.M."/>
            <person name="Foster-Nyarko E."/>
            <person name="Jarju S."/>
            <person name="Secka A."/>
            <person name="Antonio M."/>
            <person name="Oren A."/>
            <person name="Chaudhuri R.R."/>
            <person name="La Ragione R."/>
            <person name="Hildebrand F."/>
            <person name="Pallen M.J."/>
        </authorList>
    </citation>
    <scope>NUCLEOTIDE SEQUENCE</scope>
    <source>
        <strain evidence="1">ChiHjej12B11-16260</strain>
    </source>
</reference>
<proteinExistence type="predicted"/>
<dbReference type="EMBL" id="DXFB01000111">
    <property type="protein sequence ID" value="HIX45380.1"/>
    <property type="molecule type" value="Genomic_DNA"/>
</dbReference>
<evidence type="ECO:0000313" key="1">
    <source>
        <dbReference type="EMBL" id="HIX45380.1"/>
    </source>
</evidence>
<sequence length="98" mass="11363">MYQKFIINQDGVLKFGHVYLHRELLDMGEQCPYGGGLWKVDEKRGAILLYGRSFDFGVPEINRITRIEWSGAGGKPMPLFFLPHWPEEERLIPIDTNL</sequence>
<organism evidence="1 2">
    <name type="scientific">Candidatus Barnesiella excrementipullorum</name>
    <dbReference type="NCBI Taxonomy" id="2838479"/>
    <lineage>
        <taxon>Bacteria</taxon>
        <taxon>Pseudomonadati</taxon>
        <taxon>Bacteroidota</taxon>
        <taxon>Bacteroidia</taxon>
        <taxon>Bacteroidales</taxon>
        <taxon>Barnesiellaceae</taxon>
        <taxon>Barnesiella</taxon>
    </lineage>
</organism>
<accession>A0A9D1VR01</accession>